<evidence type="ECO:0000259" key="9">
    <source>
        <dbReference type="PROSITE" id="PS50157"/>
    </source>
</evidence>
<dbReference type="EMBL" id="JBJJXI010000037">
    <property type="protein sequence ID" value="KAL3402271.1"/>
    <property type="molecule type" value="Genomic_DNA"/>
</dbReference>
<dbReference type="PANTHER" id="PTHR24399:SF23">
    <property type="entry name" value="C2H2-TYPE DOMAIN-CONTAINING PROTEIN"/>
    <property type="match status" value="1"/>
</dbReference>
<name>A0ABD2XAY6_9HYME</name>
<organism evidence="10 11">
    <name type="scientific">Trichogramma kaykai</name>
    <dbReference type="NCBI Taxonomy" id="54128"/>
    <lineage>
        <taxon>Eukaryota</taxon>
        <taxon>Metazoa</taxon>
        <taxon>Ecdysozoa</taxon>
        <taxon>Arthropoda</taxon>
        <taxon>Hexapoda</taxon>
        <taxon>Insecta</taxon>
        <taxon>Pterygota</taxon>
        <taxon>Neoptera</taxon>
        <taxon>Endopterygota</taxon>
        <taxon>Hymenoptera</taxon>
        <taxon>Apocrita</taxon>
        <taxon>Proctotrupomorpha</taxon>
        <taxon>Chalcidoidea</taxon>
        <taxon>Trichogrammatidae</taxon>
        <taxon>Trichogramma</taxon>
    </lineage>
</organism>
<evidence type="ECO:0000256" key="2">
    <source>
        <dbReference type="ARBA" id="ARBA00022723"/>
    </source>
</evidence>
<dbReference type="Gene3D" id="3.30.160.60">
    <property type="entry name" value="Classic Zinc Finger"/>
    <property type="match status" value="3"/>
</dbReference>
<dbReference type="Pfam" id="PF13912">
    <property type="entry name" value="zf-C2H2_6"/>
    <property type="match status" value="1"/>
</dbReference>
<evidence type="ECO:0000313" key="10">
    <source>
        <dbReference type="EMBL" id="KAL3402271.1"/>
    </source>
</evidence>
<feature type="domain" description="C2H2-type" evidence="9">
    <location>
        <begin position="229"/>
        <end position="254"/>
    </location>
</feature>
<dbReference type="SUPFAM" id="SSF57667">
    <property type="entry name" value="beta-beta-alpha zinc fingers"/>
    <property type="match status" value="2"/>
</dbReference>
<dbReference type="PROSITE" id="PS50157">
    <property type="entry name" value="ZINC_FINGER_C2H2_2"/>
    <property type="match status" value="3"/>
</dbReference>
<keyword evidence="7" id="KW-0539">Nucleus</keyword>
<evidence type="ECO:0000313" key="11">
    <source>
        <dbReference type="Proteomes" id="UP001627154"/>
    </source>
</evidence>
<keyword evidence="5" id="KW-0805">Transcription regulation</keyword>
<keyword evidence="2" id="KW-0479">Metal-binding</keyword>
<feature type="domain" description="C2H2-type" evidence="9">
    <location>
        <begin position="200"/>
        <end position="228"/>
    </location>
</feature>
<dbReference type="PANTHER" id="PTHR24399">
    <property type="entry name" value="ZINC FINGER AND BTB DOMAIN-CONTAINING"/>
    <property type="match status" value="1"/>
</dbReference>
<dbReference type="Pfam" id="PF00096">
    <property type="entry name" value="zf-C2H2"/>
    <property type="match status" value="3"/>
</dbReference>
<evidence type="ECO:0000256" key="7">
    <source>
        <dbReference type="ARBA" id="ARBA00023242"/>
    </source>
</evidence>
<dbReference type="InterPro" id="IPR013087">
    <property type="entry name" value="Znf_C2H2_type"/>
</dbReference>
<comment type="caution">
    <text evidence="10">The sequence shown here is derived from an EMBL/GenBank/DDBJ whole genome shotgun (WGS) entry which is preliminary data.</text>
</comment>
<keyword evidence="4" id="KW-0862">Zinc</keyword>
<dbReference type="PROSITE" id="PS00028">
    <property type="entry name" value="ZINC_FINGER_C2H2_1"/>
    <property type="match status" value="3"/>
</dbReference>
<evidence type="ECO:0000256" key="5">
    <source>
        <dbReference type="ARBA" id="ARBA00023015"/>
    </source>
</evidence>
<dbReference type="SMART" id="SM00355">
    <property type="entry name" value="ZnF_C2H2"/>
    <property type="match status" value="3"/>
</dbReference>
<dbReference type="InterPro" id="IPR036236">
    <property type="entry name" value="Znf_C2H2_sf"/>
</dbReference>
<reference evidence="10 11" key="1">
    <citation type="journal article" date="2024" name="bioRxiv">
        <title>A reference genome for Trichogramma kaykai: A tiny desert-dwelling parasitoid wasp with competing sex-ratio distorters.</title>
        <authorList>
            <person name="Culotta J."/>
            <person name="Lindsey A.R."/>
        </authorList>
    </citation>
    <scope>NUCLEOTIDE SEQUENCE [LARGE SCALE GENOMIC DNA]</scope>
    <source>
        <strain evidence="10 11">KSX58</strain>
    </source>
</reference>
<evidence type="ECO:0000256" key="4">
    <source>
        <dbReference type="ARBA" id="ARBA00022833"/>
    </source>
</evidence>
<evidence type="ECO:0000256" key="8">
    <source>
        <dbReference type="PROSITE-ProRule" id="PRU00042"/>
    </source>
</evidence>
<dbReference type="GO" id="GO:0005634">
    <property type="term" value="C:nucleus"/>
    <property type="evidence" value="ECO:0007669"/>
    <property type="project" value="UniProtKB-SubCell"/>
</dbReference>
<sequence length="254" mass="29908">MYTKTARLWKAIVTWVKKEPSHTWSNAGEGYTFDLVSSCKNENFKTLPFHESSAKYVNDALWERLDEKIFIDIECKYVKSDLPSLSPTICKTENQSFQSIVNIENQFQTNYLIDKELIILIRKEFDYYNDRQFQQHLKTHIDTVHNRSKPFQCEICHKSFGLKHHLEYHINGVHNRSKPFECKICHKSFGRGEYYRSKPIECEICLKSFGQNSNLKLHINAVHNQSEPFECDICHKSFGRGDTLKSHIDTEHIL</sequence>
<feature type="domain" description="C2H2-type" evidence="9">
    <location>
        <begin position="151"/>
        <end position="179"/>
    </location>
</feature>
<keyword evidence="11" id="KW-1185">Reference proteome</keyword>
<dbReference type="GO" id="GO:0008270">
    <property type="term" value="F:zinc ion binding"/>
    <property type="evidence" value="ECO:0007669"/>
    <property type="project" value="UniProtKB-KW"/>
</dbReference>
<gene>
    <name evidence="10" type="ORF">TKK_004795</name>
</gene>
<keyword evidence="6" id="KW-0804">Transcription</keyword>
<evidence type="ECO:0000256" key="3">
    <source>
        <dbReference type="ARBA" id="ARBA00022737"/>
    </source>
</evidence>
<evidence type="ECO:0000256" key="1">
    <source>
        <dbReference type="ARBA" id="ARBA00004123"/>
    </source>
</evidence>
<comment type="subcellular location">
    <subcellularLocation>
        <location evidence="1">Nucleus</location>
    </subcellularLocation>
</comment>
<keyword evidence="3" id="KW-0677">Repeat</keyword>
<protein>
    <recommendedName>
        <fullName evidence="9">C2H2-type domain-containing protein</fullName>
    </recommendedName>
</protein>
<accession>A0ABD2XAY6</accession>
<dbReference type="Proteomes" id="UP001627154">
    <property type="component" value="Unassembled WGS sequence"/>
</dbReference>
<dbReference type="AlphaFoldDB" id="A0ABD2XAY6"/>
<proteinExistence type="predicted"/>
<keyword evidence="8" id="KW-0863">Zinc-finger</keyword>
<evidence type="ECO:0000256" key="6">
    <source>
        <dbReference type="ARBA" id="ARBA00023163"/>
    </source>
</evidence>